<accession>A0A285PI08</accession>
<dbReference type="AlphaFoldDB" id="A0A285PI08"/>
<dbReference type="GO" id="GO:0003677">
    <property type="term" value="F:DNA binding"/>
    <property type="evidence" value="ECO:0007669"/>
    <property type="project" value="UniProtKB-UniRule"/>
</dbReference>
<dbReference type="SUPFAM" id="SSF46689">
    <property type="entry name" value="Homeodomain-like"/>
    <property type="match status" value="1"/>
</dbReference>
<dbReference type="Proteomes" id="UP000219439">
    <property type="component" value="Unassembled WGS sequence"/>
</dbReference>
<dbReference type="InterPro" id="IPR023772">
    <property type="entry name" value="DNA-bd_HTH_TetR-type_CS"/>
</dbReference>
<dbReference type="PANTHER" id="PTHR47506:SF3">
    <property type="entry name" value="HTH-TYPE TRANSCRIPTIONAL REGULATOR LMRA"/>
    <property type="match status" value="1"/>
</dbReference>
<dbReference type="PROSITE" id="PS50977">
    <property type="entry name" value="HTH_TETR_2"/>
    <property type="match status" value="1"/>
</dbReference>
<dbReference type="RefSeq" id="WP_097155738.1">
    <property type="nucleotide sequence ID" value="NZ_OBEL01000008.1"/>
</dbReference>
<dbReference type="PROSITE" id="PS01081">
    <property type="entry name" value="HTH_TETR_1"/>
    <property type="match status" value="1"/>
</dbReference>
<dbReference type="OrthoDB" id="9811084at2"/>
<evidence type="ECO:0000313" key="7">
    <source>
        <dbReference type="Proteomes" id="UP000219439"/>
    </source>
</evidence>
<dbReference type="Pfam" id="PF00440">
    <property type="entry name" value="TetR_N"/>
    <property type="match status" value="1"/>
</dbReference>
<evidence type="ECO:0000256" key="4">
    <source>
        <dbReference type="PROSITE-ProRule" id="PRU00335"/>
    </source>
</evidence>
<keyword evidence="2 4" id="KW-0238">DNA-binding</keyword>
<gene>
    <name evidence="6" type="ORF">SAMN06265368_4475</name>
</gene>
<reference evidence="6 7" key="1">
    <citation type="submission" date="2017-09" db="EMBL/GenBank/DDBJ databases">
        <authorList>
            <person name="Ehlers B."/>
            <person name="Leendertz F.H."/>
        </authorList>
    </citation>
    <scope>NUCLEOTIDE SEQUENCE [LARGE SCALE GENOMIC DNA]</scope>
    <source>
        <strain evidence="6 7">DSM 18289</strain>
    </source>
</reference>
<evidence type="ECO:0000256" key="1">
    <source>
        <dbReference type="ARBA" id="ARBA00023015"/>
    </source>
</evidence>
<dbReference type="PRINTS" id="PR00455">
    <property type="entry name" value="HTHTETR"/>
</dbReference>
<dbReference type="Gene3D" id="1.10.357.10">
    <property type="entry name" value="Tetracycline Repressor, domain 2"/>
    <property type="match status" value="1"/>
</dbReference>
<keyword evidence="7" id="KW-1185">Reference proteome</keyword>
<name>A0A285PI08_9HYPH</name>
<dbReference type="InterPro" id="IPR001647">
    <property type="entry name" value="HTH_TetR"/>
</dbReference>
<evidence type="ECO:0000256" key="3">
    <source>
        <dbReference type="ARBA" id="ARBA00023163"/>
    </source>
</evidence>
<dbReference type="InterPro" id="IPR009057">
    <property type="entry name" value="Homeodomain-like_sf"/>
</dbReference>
<evidence type="ECO:0000313" key="6">
    <source>
        <dbReference type="EMBL" id="SNZ21355.1"/>
    </source>
</evidence>
<sequence>MTKQDPNRANQILSHAQILFFQGGYEDTSIADIVKSAGVTKGAFYHHFSSKADILEQLLDRLVAHLGARLNDIDLQQVSSPVDSYLTFLHVMRSEFEFPSQQANPELGRAIYLDENDSIRNKLCQKIVDLAVPVLSGILEKGLTNTKLSPDEAKAASELVMQISLAHQPALKRLRYASTPAETLDRVQEVEHLIKQQGIAIDRLIGLPDGTTELRSQKAMSKLPNLGKT</sequence>
<evidence type="ECO:0000256" key="2">
    <source>
        <dbReference type="ARBA" id="ARBA00023125"/>
    </source>
</evidence>
<organism evidence="6 7">
    <name type="scientific">Cohaesibacter gelatinilyticus</name>
    <dbReference type="NCBI Taxonomy" id="372072"/>
    <lineage>
        <taxon>Bacteria</taxon>
        <taxon>Pseudomonadati</taxon>
        <taxon>Pseudomonadota</taxon>
        <taxon>Alphaproteobacteria</taxon>
        <taxon>Hyphomicrobiales</taxon>
        <taxon>Cohaesibacteraceae</taxon>
    </lineage>
</organism>
<dbReference type="EMBL" id="OBEL01000008">
    <property type="protein sequence ID" value="SNZ21355.1"/>
    <property type="molecule type" value="Genomic_DNA"/>
</dbReference>
<dbReference type="PANTHER" id="PTHR47506">
    <property type="entry name" value="TRANSCRIPTIONAL REGULATORY PROTEIN"/>
    <property type="match status" value="1"/>
</dbReference>
<keyword evidence="1" id="KW-0805">Transcription regulation</keyword>
<feature type="DNA-binding region" description="H-T-H motif" evidence="4">
    <location>
        <begin position="29"/>
        <end position="48"/>
    </location>
</feature>
<feature type="domain" description="HTH tetR-type" evidence="5">
    <location>
        <begin position="6"/>
        <end position="66"/>
    </location>
</feature>
<evidence type="ECO:0000259" key="5">
    <source>
        <dbReference type="PROSITE" id="PS50977"/>
    </source>
</evidence>
<keyword evidence="3" id="KW-0804">Transcription</keyword>
<proteinExistence type="predicted"/>
<protein>
    <submittedName>
        <fullName evidence="6">Transcriptional regulator, TetR family</fullName>
    </submittedName>
</protein>